<feature type="chain" id="PRO_5040906817" evidence="1">
    <location>
        <begin position="20"/>
        <end position="102"/>
    </location>
</feature>
<keyword evidence="3" id="KW-1185">Reference proteome</keyword>
<protein>
    <submittedName>
        <fullName evidence="2">Uncharacterized protein</fullName>
    </submittedName>
</protein>
<feature type="signal peptide" evidence="1">
    <location>
        <begin position="1"/>
        <end position="19"/>
    </location>
</feature>
<accession>A0A9W8IPG8</accession>
<sequence>MRFFVILAVLSCLLALCHAKRTVTLQNAIGQKETYHSDDYHCHRVGRKFHSPFNNASATGGATTYFSDSECKVGILIDPVGKGQFLQIPSGVKAYRAFKWGN</sequence>
<name>A0A9W8IPG8_9FUNG</name>
<organism evidence="2 3">
    <name type="scientific">Coemansia aciculifera</name>
    <dbReference type="NCBI Taxonomy" id="417176"/>
    <lineage>
        <taxon>Eukaryota</taxon>
        <taxon>Fungi</taxon>
        <taxon>Fungi incertae sedis</taxon>
        <taxon>Zoopagomycota</taxon>
        <taxon>Kickxellomycotina</taxon>
        <taxon>Kickxellomycetes</taxon>
        <taxon>Kickxellales</taxon>
        <taxon>Kickxellaceae</taxon>
        <taxon>Coemansia</taxon>
    </lineage>
</organism>
<dbReference type="Proteomes" id="UP001140074">
    <property type="component" value="Unassembled WGS sequence"/>
</dbReference>
<evidence type="ECO:0000313" key="2">
    <source>
        <dbReference type="EMBL" id="KAJ2864204.1"/>
    </source>
</evidence>
<evidence type="ECO:0000256" key="1">
    <source>
        <dbReference type="SAM" id="SignalP"/>
    </source>
</evidence>
<comment type="caution">
    <text evidence="2">The sequence shown here is derived from an EMBL/GenBank/DDBJ whole genome shotgun (WGS) entry which is preliminary data.</text>
</comment>
<reference evidence="2" key="1">
    <citation type="submission" date="2022-07" db="EMBL/GenBank/DDBJ databases">
        <title>Phylogenomic reconstructions and comparative analyses of Kickxellomycotina fungi.</title>
        <authorList>
            <person name="Reynolds N.K."/>
            <person name="Stajich J.E."/>
            <person name="Barry K."/>
            <person name="Grigoriev I.V."/>
            <person name="Crous P."/>
            <person name="Smith M.E."/>
        </authorList>
    </citation>
    <scope>NUCLEOTIDE SEQUENCE</scope>
    <source>
        <strain evidence="2">RSA 476</strain>
    </source>
</reference>
<evidence type="ECO:0000313" key="3">
    <source>
        <dbReference type="Proteomes" id="UP001140074"/>
    </source>
</evidence>
<proteinExistence type="predicted"/>
<keyword evidence="1" id="KW-0732">Signal</keyword>
<dbReference type="AlphaFoldDB" id="A0A9W8IPG8"/>
<gene>
    <name evidence="2" type="ORF">GGH94_003068</name>
</gene>
<dbReference type="EMBL" id="JANBUY010000095">
    <property type="protein sequence ID" value="KAJ2864204.1"/>
    <property type="molecule type" value="Genomic_DNA"/>
</dbReference>